<feature type="compositionally biased region" description="Basic and acidic residues" evidence="1">
    <location>
        <begin position="131"/>
        <end position="140"/>
    </location>
</feature>
<dbReference type="Proteomes" id="UP000015104">
    <property type="component" value="Unassembled WGS sequence"/>
</dbReference>
<dbReference type="HOGENOM" id="CLU_1779806_0_0_1"/>
<gene>
    <name evidence="2" type="primary">107368952</name>
</gene>
<keyword evidence="3" id="KW-1185">Reference proteome</keyword>
<feature type="region of interest" description="Disordered" evidence="1">
    <location>
        <begin position="63"/>
        <end position="146"/>
    </location>
</feature>
<evidence type="ECO:0008006" key="4">
    <source>
        <dbReference type="Google" id="ProtNLM"/>
    </source>
</evidence>
<dbReference type="EMBL" id="CAEY01000758">
    <property type="status" value="NOT_ANNOTATED_CDS"/>
    <property type="molecule type" value="Genomic_DNA"/>
</dbReference>
<organism evidence="2 3">
    <name type="scientific">Tetranychus urticae</name>
    <name type="common">Two-spotted spider mite</name>
    <dbReference type="NCBI Taxonomy" id="32264"/>
    <lineage>
        <taxon>Eukaryota</taxon>
        <taxon>Metazoa</taxon>
        <taxon>Ecdysozoa</taxon>
        <taxon>Arthropoda</taxon>
        <taxon>Chelicerata</taxon>
        <taxon>Arachnida</taxon>
        <taxon>Acari</taxon>
        <taxon>Acariformes</taxon>
        <taxon>Trombidiformes</taxon>
        <taxon>Prostigmata</taxon>
        <taxon>Eleutherengona</taxon>
        <taxon>Raphignathae</taxon>
        <taxon>Tetranychoidea</taxon>
        <taxon>Tetranychidae</taxon>
        <taxon>Tetranychus</taxon>
    </lineage>
</organism>
<dbReference type="OrthoDB" id="68090at2759"/>
<dbReference type="OMA" id="RCNSTEW"/>
<name>T1KZX5_TETUR</name>
<dbReference type="KEGG" id="tut:107368952"/>
<accession>T1KZX5</accession>
<reference evidence="2" key="2">
    <citation type="submission" date="2015-06" db="UniProtKB">
        <authorList>
            <consortium name="EnsemblMetazoa"/>
        </authorList>
    </citation>
    <scope>IDENTIFICATION</scope>
</reference>
<sequence length="146" mass="15947">MEKKSKDQEQNVDELARPARGFQDLREARDPRYYPGAPPIPNIGRADLDPFADGIGGGMLFDPYDQRHFVNPQRPNQPPNFMPSPSGMIPRPPPGARFDPFGPGGTPGRPLGPLGPSGPRPGPDSSIGRGPDFDHMRSFRYDGSPM</sequence>
<evidence type="ECO:0000256" key="1">
    <source>
        <dbReference type="SAM" id="MobiDB-lite"/>
    </source>
</evidence>
<protein>
    <recommendedName>
        <fullName evidence="4">PI31 proteasome regulator C-terminal domain-containing protein</fullName>
    </recommendedName>
</protein>
<proteinExistence type="predicted"/>
<evidence type="ECO:0000313" key="3">
    <source>
        <dbReference type="Proteomes" id="UP000015104"/>
    </source>
</evidence>
<reference evidence="3" key="1">
    <citation type="submission" date="2011-08" db="EMBL/GenBank/DDBJ databases">
        <authorList>
            <person name="Rombauts S."/>
        </authorList>
    </citation>
    <scope>NUCLEOTIDE SEQUENCE</scope>
    <source>
        <strain evidence="3">London</strain>
    </source>
</reference>
<feature type="region of interest" description="Disordered" evidence="1">
    <location>
        <begin position="1"/>
        <end position="49"/>
    </location>
</feature>
<feature type="compositionally biased region" description="Basic and acidic residues" evidence="1">
    <location>
        <begin position="1"/>
        <end position="32"/>
    </location>
</feature>
<dbReference type="EnsemblMetazoa" id="tetur29g00430.1">
    <property type="protein sequence ID" value="tetur29g00430.1"/>
    <property type="gene ID" value="tetur29g00430"/>
</dbReference>
<dbReference type="AlphaFoldDB" id="T1KZX5"/>
<evidence type="ECO:0000313" key="2">
    <source>
        <dbReference type="EnsemblMetazoa" id="tetur29g00430.1"/>
    </source>
</evidence>